<evidence type="ECO:0000313" key="4">
    <source>
        <dbReference type="Proteomes" id="UP000591131"/>
    </source>
</evidence>
<proteinExistence type="predicted"/>
<keyword evidence="4" id="KW-1185">Reference proteome</keyword>
<evidence type="ECO:0000313" key="3">
    <source>
        <dbReference type="EMBL" id="KAF4655115.1"/>
    </source>
</evidence>
<protein>
    <submittedName>
        <fullName evidence="3">Uncharacterized protein</fullName>
    </submittedName>
</protein>
<comment type="caution">
    <text evidence="3">The sequence shown here is derived from an EMBL/GenBank/DDBJ whole genome shotgun (WGS) entry which is preliminary data.</text>
</comment>
<evidence type="ECO:0000256" key="1">
    <source>
        <dbReference type="SAM" id="MobiDB-lite"/>
    </source>
</evidence>
<reference evidence="3 4" key="1">
    <citation type="submission" date="2020-04" db="EMBL/GenBank/DDBJ databases">
        <title>Perkinsus chesapeaki whole genome sequence.</title>
        <authorList>
            <person name="Bogema D.R."/>
        </authorList>
    </citation>
    <scope>NUCLEOTIDE SEQUENCE [LARGE SCALE GENOMIC DNA]</scope>
    <source>
        <strain evidence="3">ATCC PRA-425</strain>
    </source>
</reference>
<name>A0A7J6L7D6_PERCH</name>
<gene>
    <name evidence="3" type="ORF">FOL47_009565</name>
</gene>
<dbReference type="Proteomes" id="UP000591131">
    <property type="component" value="Unassembled WGS sequence"/>
</dbReference>
<evidence type="ECO:0000256" key="2">
    <source>
        <dbReference type="SAM" id="SignalP"/>
    </source>
</evidence>
<keyword evidence="2" id="KW-0732">Signal</keyword>
<accession>A0A7J6L7D6</accession>
<dbReference type="EMBL" id="JAAPAO010000677">
    <property type="protein sequence ID" value="KAF4655115.1"/>
    <property type="molecule type" value="Genomic_DNA"/>
</dbReference>
<sequence>MRILIFYLIASAPLVFTTKIEEKGLFDHFFGGLFSRTKKTVDDSARDVIASAKSMKDNAGDAAISVKNAGSAVISDGRDTLEDTAEDVQSRAVVAGDNLSSRAGNLFNRASDLAQGHATRAIATGRRVLDRAGAALQTGLTLAQDRAGTLSVIPILGLSRISLHPHGLDFSLLEISLHTKLSAEGLFSGLFTEADVARITGRSSSEEMANAGRGGDGSGISSSNRQPERRPGGPPPPVASTGGSPSNLREGGSAAEFPEDIDPNHNVNNNNLDFHGLDYWKEGEPYYRATLKWPFDQGQICELGGAKHRILINKNQNKVYYDCPDGTRGSRPADVVGAEALKKFTDENSCSGAFEAMGLPSETKPIRAVLDLCIKLFGAQDSGYSESMEDKDYGRAPRQSE</sequence>
<organism evidence="3 4">
    <name type="scientific">Perkinsus chesapeaki</name>
    <name type="common">Clam parasite</name>
    <name type="synonym">Perkinsus andrewsi</name>
    <dbReference type="NCBI Taxonomy" id="330153"/>
    <lineage>
        <taxon>Eukaryota</taxon>
        <taxon>Sar</taxon>
        <taxon>Alveolata</taxon>
        <taxon>Perkinsozoa</taxon>
        <taxon>Perkinsea</taxon>
        <taxon>Perkinsida</taxon>
        <taxon>Perkinsidae</taxon>
        <taxon>Perkinsus</taxon>
    </lineage>
</organism>
<feature type="chain" id="PRO_5029729768" evidence="2">
    <location>
        <begin position="18"/>
        <end position="401"/>
    </location>
</feature>
<feature type="region of interest" description="Disordered" evidence="1">
    <location>
        <begin position="201"/>
        <end position="267"/>
    </location>
</feature>
<dbReference type="AlphaFoldDB" id="A0A7J6L7D6"/>
<feature type="signal peptide" evidence="2">
    <location>
        <begin position="1"/>
        <end position="17"/>
    </location>
</feature>